<dbReference type="EMBL" id="JAJSOW010000103">
    <property type="protein sequence ID" value="KAI9173778.1"/>
    <property type="molecule type" value="Genomic_DNA"/>
</dbReference>
<accession>A0AAD5NNZ9</accession>
<reference evidence="2" key="2">
    <citation type="submission" date="2023-02" db="EMBL/GenBank/DDBJ databases">
        <authorList>
            <person name="Swenson N.G."/>
            <person name="Wegrzyn J.L."/>
            <person name="Mcevoy S.L."/>
        </authorList>
    </citation>
    <scope>NUCLEOTIDE SEQUENCE</scope>
    <source>
        <strain evidence="2">91603</strain>
        <tissue evidence="2">Leaf</tissue>
    </source>
</reference>
<dbReference type="PANTHER" id="PTHR48045">
    <property type="entry name" value="UDP-GLYCOSYLTRANSFERASE 72B1"/>
    <property type="match status" value="1"/>
</dbReference>
<reference evidence="2" key="1">
    <citation type="journal article" date="2022" name="Plant J.">
        <title>Strategies of tolerance reflected in two North American maple genomes.</title>
        <authorList>
            <person name="McEvoy S.L."/>
            <person name="Sezen U.U."/>
            <person name="Trouern-Trend A."/>
            <person name="McMahon S.M."/>
            <person name="Schaberg P.G."/>
            <person name="Yang J."/>
            <person name="Wegrzyn J.L."/>
            <person name="Swenson N.G."/>
        </authorList>
    </citation>
    <scope>NUCLEOTIDE SEQUENCE</scope>
    <source>
        <strain evidence="2">91603</strain>
    </source>
</reference>
<evidence type="ECO:0000313" key="3">
    <source>
        <dbReference type="Proteomes" id="UP001064489"/>
    </source>
</evidence>
<evidence type="ECO:0000256" key="1">
    <source>
        <dbReference type="ARBA" id="ARBA00022679"/>
    </source>
</evidence>
<evidence type="ECO:0000313" key="2">
    <source>
        <dbReference type="EMBL" id="KAI9173778.1"/>
    </source>
</evidence>
<dbReference type="AlphaFoldDB" id="A0AAD5NNZ9"/>
<dbReference type="SUPFAM" id="SSF53756">
    <property type="entry name" value="UDP-Glycosyltransferase/glycogen phosphorylase"/>
    <property type="match status" value="1"/>
</dbReference>
<dbReference type="Gene3D" id="3.40.50.2000">
    <property type="entry name" value="Glycogen Phosphorylase B"/>
    <property type="match status" value="2"/>
</dbReference>
<gene>
    <name evidence="2" type="ORF">LWI28_006306</name>
</gene>
<keyword evidence="1" id="KW-0808">Transferase</keyword>
<dbReference type="GO" id="GO:0008194">
    <property type="term" value="F:UDP-glycosyltransferase activity"/>
    <property type="evidence" value="ECO:0007669"/>
    <property type="project" value="InterPro"/>
</dbReference>
<dbReference type="Pfam" id="PF00201">
    <property type="entry name" value="UDPGT"/>
    <property type="match status" value="1"/>
</dbReference>
<keyword evidence="3" id="KW-1185">Reference proteome</keyword>
<name>A0AAD5NNZ9_ACENE</name>
<protein>
    <submittedName>
        <fullName evidence="2">Uncharacterized protein</fullName>
    </submittedName>
</protein>
<sequence>MPGYVEELIKKINHQEGDEKITCVVVDTISGWALELAKKFKLKKDVLFTTASGSLALPLQIPKFIQAGIINPDAHQYSNQHQFNELALGLELIGRPFLWVVGLELSYGNSCDYPDGFVQSVANLERMVRWAPQEKVLSYPSLACYLTHCDWNSIMEGLSMGVPFLCWPYCSDHFLNKSCICDGWKVGLCLTKDENGVITSMKSRGRWRNCFPVIV</sequence>
<comment type="caution">
    <text evidence="2">The sequence shown here is derived from an EMBL/GenBank/DDBJ whole genome shotgun (WGS) entry which is preliminary data.</text>
</comment>
<dbReference type="InterPro" id="IPR002213">
    <property type="entry name" value="UDP_glucos_trans"/>
</dbReference>
<organism evidence="2 3">
    <name type="scientific">Acer negundo</name>
    <name type="common">Box elder</name>
    <dbReference type="NCBI Taxonomy" id="4023"/>
    <lineage>
        <taxon>Eukaryota</taxon>
        <taxon>Viridiplantae</taxon>
        <taxon>Streptophyta</taxon>
        <taxon>Embryophyta</taxon>
        <taxon>Tracheophyta</taxon>
        <taxon>Spermatophyta</taxon>
        <taxon>Magnoliopsida</taxon>
        <taxon>eudicotyledons</taxon>
        <taxon>Gunneridae</taxon>
        <taxon>Pentapetalae</taxon>
        <taxon>rosids</taxon>
        <taxon>malvids</taxon>
        <taxon>Sapindales</taxon>
        <taxon>Sapindaceae</taxon>
        <taxon>Hippocastanoideae</taxon>
        <taxon>Acereae</taxon>
        <taxon>Acer</taxon>
    </lineage>
</organism>
<proteinExistence type="predicted"/>
<dbReference type="Proteomes" id="UP001064489">
    <property type="component" value="Chromosome 8"/>
</dbReference>
<dbReference type="PANTHER" id="PTHR48045:SF21">
    <property type="entry name" value="UDP-GLYCOSYLTRANSFERASE 83A1"/>
    <property type="match status" value="1"/>
</dbReference>